<protein>
    <recommendedName>
        <fullName evidence="1">ApeI dehydratase-like domain-containing protein</fullName>
    </recommendedName>
</protein>
<accession>A0ABW5Y8T3</accession>
<dbReference type="RefSeq" id="WP_377182797.1">
    <property type="nucleotide sequence ID" value="NZ_JBHUPD010000001.1"/>
</dbReference>
<keyword evidence="3" id="KW-1185">Reference proteome</keyword>
<dbReference type="PIRSF" id="PIRSF030962">
    <property type="entry name" value="Dehydrase_ECs4332_prd"/>
    <property type="match status" value="1"/>
</dbReference>
<dbReference type="Pfam" id="PF22818">
    <property type="entry name" value="ApeI-like"/>
    <property type="match status" value="1"/>
</dbReference>
<organism evidence="2 3">
    <name type="scientific">Mucilaginibacter ximonensis</name>
    <dbReference type="NCBI Taxonomy" id="538021"/>
    <lineage>
        <taxon>Bacteria</taxon>
        <taxon>Pseudomonadati</taxon>
        <taxon>Bacteroidota</taxon>
        <taxon>Sphingobacteriia</taxon>
        <taxon>Sphingobacteriales</taxon>
        <taxon>Sphingobacteriaceae</taxon>
        <taxon>Mucilaginibacter</taxon>
    </lineage>
</organism>
<dbReference type="Proteomes" id="UP001597557">
    <property type="component" value="Unassembled WGS sequence"/>
</dbReference>
<dbReference type="Gene3D" id="3.10.129.10">
    <property type="entry name" value="Hotdog Thioesterase"/>
    <property type="match status" value="1"/>
</dbReference>
<evidence type="ECO:0000313" key="3">
    <source>
        <dbReference type="Proteomes" id="UP001597557"/>
    </source>
</evidence>
<name>A0ABW5Y8T3_9SPHI</name>
<reference evidence="3" key="1">
    <citation type="journal article" date="2019" name="Int. J. Syst. Evol. Microbiol.">
        <title>The Global Catalogue of Microorganisms (GCM) 10K type strain sequencing project: providing services to taxonomists for standard genome sequencing and annotation.</title>
        <authorList>
            <consortium name="The Broad Institute Genomics Platform"/>
            <consortium name="The Broad Institute Genome Sequencing Center for Infectious Disease"/>
            <person name="Wu L."/>
            <person name="Ma J."/>
        </authorList>
    </citation>
    <scope>NUCLEOTIDE SEQUENCE [LARGE SCALE GENOMIC DNA]</scope>
    <source>
        <strain evidence="3">KCTC 22437</strain>
    </source>
</reference>
<dbReference type="InterPro" id="IPR016962">
    <property type="entry name" value="Dehydrase_ECs4332_prd"/>
</dbReference>
<feature type="domain" description="ApeI dehydratase-like" evidence="1">
    <location>
        <begin position="14"/>
        <end position="98"/>
    </location>
</feature>
<dbReference type="SUPFAM" id="SSF54637">
    <property type="entry name" value="Thioesterase/thiol ester dehydrase-isomerase"/>
    <property type="match status" value="1"/>
</dbReference>
<dbReference type="EMBL" id="JBHUPD010000001">
    <property type="protein sequence ID" value="MFD2871783.1"/>
    <property type="molecule type" value="Genomic_DNA"/>
</dbReference>
<proteinExistence type="predicted"/>
<sequence>MLKKPLFKILSLNHTDGQIDAELQIDQQNEIFTGHFPDQPVVPGACMLQIVKEVLADTLKSDLVLARADNIKFLSLVEPSAASLQLSLNYQQADNNLKVIASLSTGETACMKLQALFSER</sequence>
<evidence type="ECO:0000259" key="1">
    <source>
        <dbReference type="Pfam" id="PF22818"/>
    </source>
</evidence>
<comment type="caution">
    <text evidence="2">The sequence shown here is derived from an EMBL/GenBank/DDBJ whole genome shotgun (WGS) entry which is preliminary data.</text>
</comment>
<dbReference type="InterPro" id="IPR029069">
    <property type="entry name" value="HotDog_dom_sf"/>
</dbReference>
<evidence type="ECO:0000313" key="2">
    <source>
        <dbReference type="EMBL" id="MFD2871783.1"/>
    </source>
</evidence>
<dbReference type="InterPro" id="IPR054545">
    <property type="entry name" value="ApeI-like"/>
</dbReference>
<gene>
    <name evidence="2" type="ORF">ACFS5N_04850</name>
</gene>